<feature type="region of interest" description="Disordered" evidence="1">
    <location>
        <begin position="176"/>
        <end position="196"/>
    </location>
</feature>
<dbReference type="InterPro" id="IPR048567">
    <property type="entry name" value="CyanoTRADDas_TM"/>
</dbReference>
<gene>
    <name evidence="4" type="ORF">ACT18_14945</name>
</gene>
<evidence type="ECO:0000256" key="2">
    <source>
        <dbReference type="SAM" id="Phobius"/>
    </source>
</evidence>
<evidence type="ECO:0000256" key="1">
    <source>
        <dbReference type="SAM" id="MobiDB-lite"/>
    </source>
</evidence>
<keyword evidence="5" id="KW-1185">Reference proteome</keyword>
<feature type="domain" description="Cyanobacterial TRADD-N associated 2 transmembrane" evidence="3">
    <location>
        <begin position="65"/>
        <end position="128"/>
    </location>
</feature>
<reference evidence="4 5" key="1">
    <citation type="submission" date="2015-06" db="EMBL/GenBank/DDBJ databases">
        <title>Genome sequence of Mycobacterium kumamotonense strain Roo.</title>
        <authorList>
            <person name="Greninger A.L."/>
            <person name="Cunningham G."/>
            <person name="Miller S."/>
        </authorList>
    </citation>
    <scope>NUCLEOTIDE SEQUENCE [LARGE SCALE GENOMIC DNA]</scope>
    <source>
        <strain evidence="4 5">Roo</strain>
    </source>
</reference>
<comment type="caution">
    <text evidence="4">The sequence shown here is derived from an EMBL/GenBank/DDBJ whole genome shotgun (WGS) entry which is preliminary data.</text>
</comment>
<keyword evidence="2" id="KW-0812">Transmembrane</keyword>
<dbReference type="EMBL" id="LFOE01000023">
    <property type="protein sequence ID" value="OBY30894.1"/>
    <property type="molecule type" value="Genomic_DNA"/>
</dbReference>
<dbReference type="Pfam" id="PF20712">
    <property type="entry name" value="CyanoTRADDas_TM"/>
    <property type="match status" value="1"/>
</dbReference>
<keyword evidence="2" id="KW-0472">Membrane</keyword>
<dbReference type="AlphaFoldDB" id="A0A1B8SDV5"/>
<feature type="transmembrane region" description="Helical" evidence="2">
    <location>
        <begin position="101"/>
        <end position="120"/>
    </location>
</feature>
<organism evidence="4 5">
    <name type="scientific">Mycolicibacter kumamotonensis</name>
    <dbReference type="NCBI Taxonomy" id="354243"/>
    <lineage>
        <taxon>Bacteria</taxon>
        <taxon>Bacillati</taxon>
        <taxon>Actinomycetota</taxon>
        <taxon>Actinomycetes</taxon>
        <taxon>Mycobacteriales</taxon>
        <taxon>Mycobacteriaceae</taxon>
        <taxon>Mycolicibacter</taxon>
    </lineage>
</organism>
<evidence type="ECO:0000313" key="4">
    <source>
        <dbReference type="EMBL" id="OBY30894.1"/>
    </source>
</evidence>
<evidence type="ECO:0000313" key="5">
    <source>
        <dbReference type="Proteomes" id="UP000092668"/>
    </source>
</evidence>
<name>A0A1B8SDV5_9MYCO</name>
<feature type="transmembrane region" description="Helical" evidence="2">
    <location>
        <begin position="72"/>
        <end position="95"/>
    </location>
</feature>
<sequence length="196" mass="21396">MEEEEEADEDERVSGFEIIDYLARVQEARPLHRLAQAPVEERILASMERRSEARFQIQSEHWASALRQSTSYFYLSMFVGILGFILIVTGVGLAFGGLAQVGTVTGVAGLLTDGAAGLIFNQANKAKSDAQSNLAAIALAQERDENRQMALIYSSRITDPQLRDSTNVELARKSLDAVHPKQELPAPPPGSADLTP</sequence>
<proteinExistence type="predicted"/>
<protein>
    <recommendedName>
        <fullName evidence="3">Cyanobacterial TRADD-N associated 2 transmembrane domain-containing protein</fullName>
    </recommendedName>
</protein>
<keyword evidence="2" id="KW-1133">Transmembrane helix</keyword>
<dbReference type="Proteomes" id="UP000092668">
    <property type="component" value="Unassembled WGS sequence"/>
</dbReference>
<accession>A0A1B8SDV5</accession>
<evidence type="ECO:0000259" key="3">
    <source>
        <dbReference type="Pfam" id="PF20712"/>
    </source>
</evidence>